<feature type="compositionally biased region" description="Basic and acidic residues" evidence="1">
    <location>
        <begin position="121"/>
        <end position="133"/>
    </location>
</feature>
<evidence type="ECO:0000313" key="4">
    <source>
        <dbReference type="Proteomes" id="UP000729402"/>
    </source>
</evidence>
<keyword evidence="2" id="KW-1133">Transmembrane helix</keyword>
<reference evidence="3" key="1">
    <citation type="journal article" date="2021" name="bioRxiv">
        <title>Whole Genome Assembly and Annotation of Northern Wild Rice, Zizania palustris L., Supports a Whole Genome Duplication in the Zizania Genus.</title>
        <authorList>
            <person name="Haas M."/>
            <person name="Kono T."/>
            <person name="Macchietto M."/>
            <person name="Millas R."/>
            <person name="McGilp L."/>
            <person name="Shao M."/>
            <person name="Duquette J."/>
            <person name="Hirsch C.N."/>
            <person name="Kimball J."/>
        </authorList>
    </citation>
    <scope>NUCLEOTIDE SEQUENCE</scope>
    <source>
        <tissue evidence="3">Fresh leaf tissue</tissue>
    </source>
</reference>
<feature type="region of interest" description="Disordered" evidence="1">
    <location>
        <begin position="100"/>
        <end position="151"/>
    </location>
</feature>
<evidence type="ECO:0000256" key="2">
    <source>
        <dbReference type="SAM" id="Phobius"/>
    </source>
</evidence>
<name>A0A8J5VSX7_ZIZPA</name>
<organism evidence="3 4">
    <name type="scientific">Zizania palustris</name>
    <name type="common">Northern wild rice</name>
    <dbReference type="NCBI Taxonomy" id="103762"/>
    <lineage>
        <taxon>Eukaryota</taxon>
        <taxon>Viridiplantae</taxon>
        <taxon>Streptophyta</taxon>
        <taxon>Embryophyta</taxon>
        <taxon>Tracheophyta</taxon>
        <taxon>Spermatophyta</taxon>
        <taxon>Magnoliopsida</taxon>
        <taxon>Liliopsida</taxon>
        <taxon>Poales</taxon>
        <taxon>Poaceae</taxon>
        <taxon>BOP clade</taxon>
        <taxon>Oryzoideae</taxon>
        <taxon>Oryzeae</taxon>
        <taxon>Zizaniinae</taxon>
        <taxon>Zizania</taxon>
    </lineage>
</organism>
<dbReference type="Proteomes" id="UP000729402">
    <property type="component" value="Unassembled WGS sequence"/>
</dbReference>
<protein>
    <submittedName>
        <fullName evidence="3">Uncharacterized protein</fullName>
    </submittedName>
</protein>
<comment type="caution">
    <text evidence="3">The sequence shown here is derived from an EMBL/GenBank/DDBJ whole genome shotgun (WGS) entry which is preliminary data.</text>
</comment>
<proteinExistence type="predicted"/>
<sequence length="214" mass="22973">MVEGVGPSCRDQPLLHAEPRVDLLALRSRRRDALPVPRADAVVVVVVMAVMMTVTVVVAIMMVVLLVMICGGCRPRRRGGGGGGGIKGGHCEKHLPAGREVEGRLQRVDPSPTTTAPVEGEGEHGEPQEEDGRGVGVSSSPHGHHAAGWPLATASVMDRTRQPAARHRTRAGVRATGLSNYQQLCRRSRFETREHDRSAHGACTEGRAVHYRQG</sequence>
<keyword evidence="2" id="KW-0472">Membrane</keyword>
<evidence type="ECO:0000256" key="1">
    <source>
        <dbReference type="SAM" id="MobiDB-lite"/>
    </source>
</evidence>
<evidence type="ECO:0000313" key="3">
    <source>
        <dbReference type="EMBL" id="KAG8070576.1"/>
    </source>
</evidence>
<dbReference type="AlphaFoldDB" id="A0A8J5VSX7"/>
<accession>A0A8J5VSX7</accession>
<reference evidence="3" key="2">
    <citation type="submission" date="2021-02" db="EMBL/GenBank/DDBJ databases">
        <authorList>
            <person name="Kimball J.A."/>
            <person name="Haas M.W."/>
            <person name="Macchietto M."/>
            <person name="Kono T."/>
            <person name="Duquette J."/>
            <person name="Shao M."/>
        </authorList>
    </citation>
    <scope>NUCLEOTIDE SEQUENCE</scope>
    <source>
        <tissue evidence="3">Fresh leaf tissue</tissue>
    </source>
</reference>
<keyword evidence="4" id="KW-1185">Reference proteome</keyword>
<dbReference type="EMBL" id="JAAALK010000283">
    <property type="protein sequence ID" value="KAG8070576.1"/>
    <property type="molecule type" value="Genomic_DNA"/>
</dbReference>
<gene>
    <name evidence="3" type="ORF">GUJ93_ZPchr0006g44724</name>
</gene>
<feature type="transmembrane region" description="Helical" evidence="2">
    <location>
        <begin position="41"/>
        <end position="69"/>
    </location>
</feature>
<keyword evidence="2" id="KW-0812">Transmembrane</keyword>